<dbReference type="EMBL" id="JACOQK010000001">
    <property type="protein sequence ID" value="MBC5787925.1"/>
    <property type="molecule type" value="Genomic_DNA"/>
</dbReference>
<dbReference type="RefSeq" id="WP_186996673.1">
    <property type="nucleotide sequence ID" value="NZ_JACOQK010000001.1"/>
</dbReference>
<reference evidence="2 3" key="1">
    <citation type="submission" date="2020-08" db="EMBL/GenBank/DDBJ databases">
        <title>Genome public.</title>
        <authorList>
            <person name="Liu C."/>
            <person name="Sun Q."/>
        </authorList>
    </citation>
    <scope>NUCLEOTIDE SEQUENCE [LARGE SCALE GENOMIC DNA]</scope>
    <source>
        <strain evidence="2 3">NSJ-27</strain>
    </source>
</reference>
<evidence type="ECO:0000313" key="2">
    <source>
        <dbReference type="EMBL" id="MBC5787925.1"/>
    </source>
</evidence>
<evidence type="ECO:0008006" key="4">
    <source>
        <dbReference type="Google" id="ProtNLM"/>
    </source>
</evidence>
<feature type="transmembrane region" description="Helical" evidence="1">
    <location>
        <begin position="351"/>
        <end position="369"/>
    </location>
</feature>
<keyword evidence="1" id="KW-1133">Transmembrane helix</keyword>
<comment type="caution">
    <text evidence="2">The sequence shown here is derived from an EMBL/GenBank/DDBJ whole genome shotgun (WGS) entry which is preliminary data.</text>
</comment>
<keyword evidence="1" id="KW-0812">Transmembrane</keyword>
<keyword evidence="3" id="KW-1185">Reference proteome</keyword>
<proteinExistence type="predicted"/>
<feature type="transmembrane region" description="Helical" evidence="1">
    <location>
        <begin position="389"/>
        <end position="408"/>
    </location>
</feature>
<keyword evidence="1" id="KW-0472">Membrane</keyword>
<feature type="transmembrane region" description="Helical" evidence="1">
    <location>
        <begin position="279"/>
        <end position="298"/>
    </location>
</feature>
<protein>
    <recommendedName>
        <fullName evidence="4">Glycosyltransferase RgtA/B/C/D-like domain-containing protein</fullName>
    </recommendedName>
</protein>
<dbReference type="Proteomes" id="UP000649151">
    <property type="component" value="Unassembled WGS sequence"/>
</dbReference>
<gene>
    <name evidence="2" type="ORF">H8Z77_07840</name>
</gene>
<feature type="transmembrane region" description="Helical" evidence="1">
    <location>
        <begin position="16"/>
        <end position="38"/>
    </location>
</feature>
<feature type="transmembrane region" description="Helical" evidence="1">
    <location>
        <begin position="305"/>
        <end position="323"/>
    </location>
</feature>
<name>A0ABR7IS15_9CLOT</name>
<feature type="transmembrane region" description="Helical" evidence="1">
    <location>
        <begin position="205"/>
        <end position="225"/>
    </location>
</feature>
<accession>A0ABR7IS15</accession>
<evidence type="ECO:0000313" key="3">
    <source>
        <dbReference type="Proteomes" id="UP000649151"/>
    </source>
</evidence>
<feature type="transmembrane region" description="Helical" evidence="1">
    <location>
        <begin position="97"/>
        <end position="117"/>
    </location>
</feature>
<evidence type="ECO:0000256" key="1">
    <source>
        <dbReference type="SAM" id="Phobius"/>
    </source>
</evidence>
<organism evidence="2 3">
    <name type="scientific">Clostridium facile</name>
    <dbReference type="NCBI Taxonomy" id="2763035"/>
    <lineage>
        <taxon>Bacteria</taxon>
        <taxon>Bacillati</taxon>
        <taxon>Bacillota</taxon>
        <taxon>Clostridia</taxon>
        <taxon>Eubacteriales</taxon>
        <taxon>Clostridiaceae</taxon>
        <taxon>Clostridium</taxon>
    </lineage>
</organism>
<feature type="transmembrane region" description="Helical" evidence="1">
    <location>
        <begin position="329"/>
        <end position="344"/>
    </location>
</feature>
<feature type="transmembrane region" description="Helical" evidence="1">
    <location>
        <begin position="171"/>
        <end position="193"/>
    </location>
</feature>
<sequence length="422" mass="48646">MEQKYNFQIHINEKVWLGYIVVFALVLRLLIGGCYYNGFDTVSYNIPWAEGVRQGLFNAYSHVESLNYPPLFPTLLFFISGPIHHAVEIQSGFLQMFWIKLIPILFDIGLVVLLYAIGKKYNQLCGIFLSTMWALNISTIFNCSFWGQTDSMLLFWIAAMFFAFQRKRPTLACIFFALGCLTKLQMAYLAPILLLELFLYYKPKVAFSAIGIGVGVGALGWLPFIIGSHNLLLPLSIYLGGFDEYNYINLNAFNLYGIGSNNWKPDSSPFFGSFTYQDWGTLVSVLLLIGIVFIYLYLRWQKRHIPAVLHATMFMNAIFLFSTKMHERYQIPVVILSLLCFVFCQNWKMFYGYLGVTAITFINQAAFLLKANFQGGFSTYFEFVQRVGSIFNLILFVYLLYLYVDFIFRPIEPNLPQQNKIL</sequence>
<feature type="transmembrane region" description="Helical" evidence="1">
    <location>
        <begin position="124"/>
        <end position="141"/>
    </location>
</feature>